<dbReference type="AlphaFoldDB" id="A0AAV4JBB3"/>
<proteinExistence type="predicted"/>
<organism evidence="1 2">
    <name type="scientific">Elysia marginata</name>
    <dbReference type="NCBI Taxonomy" id="1093978"/>
    <lineage>
        <taxon>Eukaryota</taxon>
        <taxon>Metazoa</taxon>
        <taxon>Spiralia</taxon>
        <taxon>Lophotrochozoa</taxon>
        <taxon>Mollusca</taxon>
        <taxon>Gastropoda</taxon>
        <taxon>Heterobranchia</taxon>
        <taxon>Euthyneura</taxon>
        <taxon>Panpulmonata</taxon>
        <taxon>Sacoglossa</taxon>
        <taxon>Placobranchoidea</taxon>
        <taxon>Plakobranchidae</taxon>
        <taxon>Elysia</taxon>
    </lineage>
</organism>
<comment type="caution">
    <text evidence="1">The sequence shown here is derived from an EMBL/GenBank/DDBJ whole genome shotgun (WGS) entry which is preliminary data.</text>
</comment>
<accession>A0AAV4JBB3</accession>
<keyword evidence="2" id="KW-1185">Reference proteome</keyword>
<sequence length="140" mass="16158">MNICHIIINNINSCGNIFYTIIINNINSCGNIFYTIIINNINSCGNICDTVKNINVFHTLVINNNSYNTRPFVNKYDKWFGRKLVTRSCLSKIDTVHIIVHSRVFLPDALLPFTNLLRGSYRISNVYNHVVVKKDDHKLR</sequence>
<dbReference type="Proteomes" id="UP000762676">
    <property type="component" value="Unassembled WGS sequence"/>
</dbReference>
<dbReference type="EMBL" id="BMAT01002975">
    <property type="protein sequence ID" value="GFS17886.1"/>
    <property type="molecule type" value="Genomic_DNA"/>
</dbReference>
<reference evidence="1 2" key="1">
    <citation type="journal article" date="2021" name="Elife">
        <title>Chloroplast acquisition without the gene transfer in kleptoplastic sea slugs, Plakobranchus ocellatus.</title>
        <authorList>
            <person name="Maeda T."/>
            <person name="Takahashi S."/>
            <person name="Yoshida T."/>
            <person name="Shimamura S."/>
            <person name="Takaki Y."/>
            <person name="Nagai Y."/>
            <person name="Toyoda A."/>
            <person name="Suzuki Y."/>
            <person name="Arimoto A."/>
            <person name="Ishii H."/>
            <person name="Satoh N."/>
            <person name="Nishiyama T."/>
            <person name="Hasebe M."/>
            <person name="Maruyama T."/>
            <person name="Minagawa J."/>
            <person name="Obokata J."/>
            <person name="Shigenobu S."/>
        </authorList>
    </citation>
    <scope>NUCLEOTIDE SEQUENCE [LARGE SCALE GENOMIC DNA]</scope>
</reference>
<name>A0AAV4JBB3_9GAST</name>
<evidence type="ECO:0000313" key="2">
    <source>
        <dbReference type="Proteomes" id="UP000762676"/>
    </source>
</evidence>
<gene>
    <name evidence="1" type="ORF">ElyMa_001507500</name>
</gene>
<evidence type="ECO:0000313" key="1">
    <source>
        <dbReference type="EMBL" id="GFS17886.1"/>
    </source>
</evidence>
<protein>
    <submittedName>
        <fullName evidence="1">Uncharacterized protein</fullName>
    </submittedName>
</protein>